<keyword evidence="4" id="KW-1185">Reference proteome</keyword>
<dbReference type="EMBL" id="JANAVB010024199">
    <property type="protein sequence ID" value="KAJ6822499.1"/>
    <property type="molecule type" value="Genomic_DNA"/>
</dbReference>
<reference evidence="3" key="2">
    <citation type="submission" date="2023-04" db="EMBL/GenBank/DDBJ databases">
        <authorList>
            <person name="Bruccoleri R.E."/>
            <person name="Oakeley E.J."/>
            <person name="Faust A.-M."/>
            <person name="Dessus-Babus S."/>
            <person name="Altorfer M."/>
            <person name="Burckhardt D."/>
            <person name="Oertli M."/>
            <person name="Naumann U."/>
            <person name="Petersen F."/>
            <person name="Wong J."/>
        </authorList>
    </citation>
    <scope>NUCLEOTIDE SEQUENCE</scope>
    <source>
        <strain evidence="3">GSM-AAB239-AS_SAM_17_03QT</strain>
        <tissue evidence="3">Leaf</tissue>
    </source>
</reference>
<dbReference type="FunFam" id="3.40.50.1820:FF:000036">
    <property type="entry name" value="Alpha/beta-Hydrolases superfamily protein"/>
    <property type="match status" value="1"/>
</dbReference>
<dbReference type="AlphaFoldDB" id="A0AAX6G1A4"/>
<proteinExistence type="predicted"/>
<reference evidence="3" key="1">
    <citation type="journal article" date="2023" name="GigaByte">
        <title>Genome assembly of the bearded iris, Iris pallida Lam.</title>
        <authorList>
            <person name="Bruccoleri R.E."/>
            <person name="Oakeley E.J."/>
            <person name="Faust A.M.E."/>
            <person name="Altorfer M."/>
            <person name="Dessus-Babus S."/>
            <person name="Burckhardt D."/>
            <person name="Oertli M."/>
            <person name="Naumann U."/>
            <person name="Petersen F."/>
            <person name="Wong J."/>
        </authorList>
    </citation>
    <scope>NUCLEOTIDE SEQUENCE</scope>
    <source>
        <strain evidence="3">GSM-AAB239-AS_SAM_17_03QT</strain>
    </source>
</reference>
<evidence type="ECO:0000313" key="4">
    <source>
        <dbReference type="Proteomes" id="UP001140949"/>
    </source>
</evidence>
<evidence type="ECO:0000259" key="2">
    <source>
        <dbReference type="Pfam" id="PF12146"/>
    </source>
</evidence>
<sequence length="324" mass="36614">MAEESANMIKYEEEFITSPRGVKLFTCRWLPSTNEPRAMIFLCHGYAMECSIYMRDTATRLVKAGFAVHGIDYEGHGKSSGLLGYVPSFDGLVSDCSHHFMSICERQENKKMERFLFGESMGGAVVLRLHFKDPTYWNGAVLVAPMCKIADDMKPHPLVIGILNKLANIIPTWKIIPTQDVIDLAFKSPVKRKEIRNNPYCYKGKPRLKTGNELLNVSMDIEKNLHKVSLPFLIVHGGDDKVTDPSVSKLLYETASSEDKTFKLYPGMWHGLTSAEPPESIDLVFADIVAWLDARSITPEAKQEMEWKAKHEEQHSSDSMNFHA</sequence>
<dbReference type="Gene3D" id="3.40.50.1820">
    <property type="entry name" value="alpha/beta hydrolase"/>
    <property type="match status" value="1"/>
</dbReference>
<feature type="region of interest" description="Disordered" evidence="1">
    <location>
        <begin position="303"/>
        <end position="324"/>
    </location>
</feature>
<feature type="compositionally biased region" description="Basic and acidic residues" evidence="1">
    <location>
        <begin position="303"/>
        <end position="316"/>
    </location>
</feature>
<organism evidence="3 4">
    <name type="scientific">Iris pallida</name>
    <name type="common">Sweet iris</name>
    <dbReference type="NCBI Taxonomy" id="29817"/>
    <lineage>
        <taxon>Eukaryota</taxon>
        <taxon>Viridiplantae</taxon>
        <taxon>Streptophyta</taxon>
        <taxon>Embryophyta</taxon>
        <taxon>Tracheophyta</taxon>
        <taxon>Spermatophyta</taxon>
        <taxon>Magnoliopsida</taxon>
        <taxon>Liliopsida</taxon>
        <taxon>Asparagales</taxon>
        <taxon>Iridaceae</taxon>
        <taxon>Iridoideae</taxon>
        <taxon>Irideae</taxon>
        <taxon>Iris</taxon>
    </lineage>
</organism>
<name>A0AAX6G1A4_IRIPA</name>
<dbReference type="InterPro" id="IPR000073">
    <property type="entry name" value="AB_hydrolase_1"/>
</dbReference>
<comment type="caution">
    <text evidence="3">The sequence shown here is derived from an EMBL/GenBank/DDBJ whole genome shotgun (WGS) entry which is preliminary data.</text>
</comment>
<dbReference type="InterPro" id="IPR029058">
    <property type="entry name" value="AB_hydrolase_fold"/>
</dbReference>
<evidence type="ECO:0000313" key="3">
    <source>
        <dbReference type="EMBL" id="KAJ6822499.1"/>
    </source>
</evidence>
<accession>A0AAX6G1A4</accession>
<dbReference type="PANTHER" id="PTHR11614">
    <property type="entry name" value="PHOSPHOLIPASE-RELATED"/>
    <property type="match status" value="1"/>
</dbReference>
<dbReference type="SUPFAM" id="SSF53474">
    <property type="entry name" value="alpha/beta-Hydrolases"/>
    <property type="match status" value="1"/>
</dbReference>
<gene>
    <name evidence="3" type="ORF">M6B38_388070</name>
</gene>
<protein>
    <submittedName>
        <fullName evidence="3">Caffeoylshikimate esterase-like isoform X1</fullName>
    </submittedName>
</protein>
<dbReference type="PRINTS" id="PR00111">
    <property type="entry name" value="ABHYDROLASE"/>
</dbReference>
<feature type="domain" description="Serine aminopeptidase S33" evidence="2">
    <location>
        <begin position="35"/>
        <end position="273"/>
    </location>
</feature>
<dbReference type="Pfam" id="PF12146">
    <property type="entry name" value="Hydrolase_4"/>
    <property type="match status" value="1"/>
</dbReference>
<dbReference type="Proteomes" id="UP001140949">
    <property type="component" value="Unassembled WGS sequence"/>
</dbReference>
<evidence type="ECO:0000256" key="1">
    <source>
        <dbReference type="SAM" id="MobiDB-lite"/>
    </source>
</evidence>
<dbReference type="InterPro" id="IPR022742">
    <property type="entry name" value="Hydrolase_4"/>
</dbReference>
<dbReference type="InterPro" id="IPR051044">
    <property type="entry name" value="MAG_DAG_Lipase"/>
</dbReference>